<protein>
    <submittedName>
        <fullName evidence="4">Corrinoid ABC transporter substrate-binding protein</fullName>
    </submittedName>
</protein>
<name>A0A7M4DNR0_9MICO</name>
<dbReference type="NCBIfam" id="TIGR03868">
    <property type="entry name" value="F420-O_ABCperi"/>
    <property type="match status" value="1"/>
</dbReference>
<keyword evidence="5" id="KW-1185">Reference proteome</keyword>
<comment type="caution">
    <text evidence="4">The sequence shown here is derived from an EMBL/GenBank/DDBJ whole genome shotgun (WGS) entry which is preliminary data.</text>
</comment>
<feature type="chain" id="PRO_5039555396" evidence="2">
    <location>
        <begin position="29"/>
        <end position="341"/>
    </location>
</feature>
<evidence type="ECO:0000313" key="4">
    <source>
        <dbReference type="EMBL" id="VZO39091.1"/>
    </source>
</evidence>
<dbReference type="PANTHER" id="PTHR30535">
    <property type="entry name" value="VITAMIN B12-BINDING PROTEIN"/>
    <property type="match status" value="1"/>
</dbReference>
<evidence type="ECO:0000313" key="5">
    <source>
        <dbReference type="Proteomes" id="UP000419743"/>
    </source>
</evidence>
<feature type="domain" description="Fe/B12 periplasmic-binding" evidence="3">
    <location>
        <begin position="66"/>
        <end position="339"/>
    </location>
</feature>
<dbReference type="PROSITE" id="PS50983">
    <property type="entry name" value="FE_B12_PBP"/>
    <property type="match status" value="1"/>
</dbReference>
<dbReference type="Proteomes" id="UP000419743">
    <property type="component" value="Unassembled WGS sequence"/>
</dbReference>
<sequence>MSPARPSAVRLVAAVPLVLALVACSAGAGGAPADDSSPATAPAVAGYPITVDNCGTEVTLDAPPQRIVTIKSAATEMVLALGLGDRLVGTAFADGPLPDDLADAGAGVPVLAEQAPSSEVVLSTEPDLVYAGWESNLSAETAGDRAALADLGVATYVNPAACLEEGYQPDPLTFEGVFADITEAGELLGAPDAAADLVAAQQAELAQVAPSEAGLSALWYSSGSDTPYVGAGIGAPQMLMDAIGVENIAADVHDSWSSLSWEAIADAEPEVIILVDSAWNTAEYKIGQLEANPTTALLPAVQEGRYLIVDFPATEAGVRSVPAATDLAAQLVQLEQQGSGS</sequence>
<keyword evidence="2" id="KW-0732">Signal</keyword>
<dbReference type="InterPro" id="IPR002491">
    <property type="entry name" value="ABC_transptr_periplasmic_BD"/>
</dbReference>
<dbReference type="SUPFAM" id="SSF53807">
    <property type="entry name" value="Helical backbone' metal receptor"/>
    <property type="match status" value="1"/>
</dbReference>
<dbReference type="PANTHER" id="PTHR30535:SF7">
    <property type="entry name" value="IRON(III) DICITRATE-BINDING PROTEIN"/>
    <property type="match status" value="1"/>
</dbReference>
<gene>
    <name evidence="4" type="ORF">HALOF300_03791</name>
</gene>
<organism evidence="4 5">
    <name type="scientific">Occultella aeris</name>
    <dbReference type="NCBI Taxonomy" id="2761496"/>
    <lineage>
        <taxon>Bacteria</taxon>
        <taxon>Bacillati</taxon>
        <taxon>Actinomycetota</taxon>
        <taxon>Actinomycetes</taxon>
        <taxon>Micrococcales</taxon>
        <taxon>Ruaniaceae</taxon>
        <taxon>Occultella</taxon>
    </lineage>
</organism>
<dbReference type="Gene3D" id="3.40.50.1980">
    <property type="entry name" value="Nitrogenase molybdenum iron protein domain"/>
    <property type="match status" value="2"/>
</dbReference>
<evidence type="ECO:0000256" key="2">
    <source>
        <dbReference type="SAM" id="SignalP"/>
    </source>
</evidence>
<evidence type="ECO:0000259" key="3">
    <source>
        <dbReference type="PROSITE" id="PS50983"/>
    </source>
</evidence>
<dbReference type="PROSITE" id="PS51257">
    <property type="entry name" value="PROKAR_LIPOPROTEIN"/>
    <property type="match status" value="1"/>
</dbReference>
<dbReference type="InterPro" id="IPR022287">
    <property type="entry name" value="ABC_trnsptr_F420-0_sub-bd_pred"/>
</dbReference>
<dbReference type="AlphaFoldDB" id="A0A7M4DNR0"/>
<reference evidence="4 5" key="1">
    <citation type="submission" date="2019-11" db="EMBL/GenBank/DDBJ databases">
        <authorList>
            <person name="Criscuolo A."/>
        </authorList>
    </citation>
    <scope>NUCLEOTIDE SEQUENCE [LARGE SCALE GENOMIC DNA]</scope>
    <source>
        <strain evidence="4">CIP111667</strain>
    </source>
</reference>
<accession>A0A7M4DNR0</accession>
<comment type="similarity">
    <text evidence="1">Belongs to the bacterial solute-binding protein 8 family.</text>
</comment>
<dbReference type="Pfam" id="PF01497">
    <property type="entry name" value="Peripla_BP_2"/>
    <property type="match status" value="1"/>
</dbReference>
<feature type="signal peptide" evidence="2">
    <location>
        <begin position="1"/>
        <end position="28"/>
    </location>
</feature>
<proteinExistence type="inferred from homology"/>
<dbReference type="EMBL" id="CACRYJ010000055">
    <property type="protein sequence ID" value="VZO39091.1"/>
    <property type="molecule type" value="Genomic_DNA"/>
</dbReference>
<dbReference type="InterPro" id="IPR050902">
    <property type="entry name" value="ABC_Transporter_SBP"/>
</dbReference>
<dbReference type="RefSeq" id="WP_156742436.1">
    <property type="nucleotide sequence ID" value="NZ_CACRYJ010000055.1"/>
</dbReference>
<evidence type="ECO:0000256" key="1">
    <source>
        <dbReference type="ARBA" id="ARBA00008814"/>
    </source>
</evidence>